<dbReference type="Gene3D" id="4.10.1060.10">
    <property type="entry name" value="Zinc finger, RanBP2-type"/>
    <property type="match status" value="1"/>
</dbReference>
<sequence>FGGSGGSGRDGDWTCDDCGNTNFSWRDSCNRCHSSKPGGDGGSGGGGDDE</sequence>
<protein>
    <recommendedName>
        <fullName evidence="8">RanBP2-type domain-containing protein</fullName>
    </recommendedName>
</protein>
<dbReference type="SMART" id="SM00547">
    <property type="entry name" value="ZnF_RBZ"/>
    <property type="match status" value="1"/>
</dbReference>
<dbReference type="Pfam" id="PF00641">
    <property type="entry name" value="Zn_ribbon_RanBP"/>
    <property type="match status" value="1"/>
</dbReference>
<comment type="subcellular location">
    <subcellularLocation>
        <location evidence="1">Nucleus</location>
    </subcellularLocation>
</comment>
<evidence type="ECO:0000259" key="8">
    <source>
        <dbReference type="PROSITE" id="PS50199"/>
    </source>
</evidence>
<dbReference type="InterPro" id="IPR036443">
    <property type="entry name" value="Znf_RanBP2_sf"/>
</dbReference>
<feature type="non-terminal residue" evidence="9">
    <location>
        <position position="1"/>
    </location>
</feature>
<keyword evidence="6" id="KW-0539">Nucleus</keyword>
<dbReference type="AlphaFoldDB" id="A0A8S3ZL69"/>
<dbReference type="PANTHER" id="PTHR23238">
    <property type="entry name" value="RNA BINDING PROTEIN"/>
    <property type="match status" value="1"/>
</dbReference>
<evidence type="ECO:0000313" key="9">
    <source>
        <dbReference type="EMBL" id="CAG5128410.1"/>
    </source>
</evidence>
<keyword evidence="3 7" id="KW-0863">Zinc-finger</keyword>
<comment type="caution">
    <text evidence="9">The sequence shown here is derived from an EMBL/GenBank/DDBJ whole genome shotgun (WGS) entry which is preliminary data.</text>
</comment>
<feature type="domain" description="RanBP2-type" evidence="8">
    <location>
        <begin position="9"/>
        <end position="38"/>
    </location>
</feature>
<dbReference type="InterPro" id="IPR034870">
    <property type="entry name" value="TET_fam"/>
</dbReference>
<dbReference type="GO" id="GO:0003723">
    <property type="term" value="F:RNA binding"/>
    <property type="evidence" value="ECO:0007669"/>
    <property type="project" value="UniProtKB-KW"/>
</dbReference>
<keyword evidence="5" id="KW-0694">RNA-binding</keyword>
<gene>
    <name evidence="9" type="ORF">CUNI_LOCUS13968</name>
</gene>
<feature type="non-terminal residue" evidence="9">
    <location>
        <position position="50"/>
    </location>
</feature>
<name>A0A8S3ZL69_9EUPU</name>
<evidence type="ECO:0000256" key="1">
    <source>
        <dbReference type="ARBA" id="ARBA00004123"/>
    </source>
</evidence>
<evidence type="ECO:0000256" key="6">
    <source>
        <dbReference type="ARBA" id="ARBA00023242"/>
    </source>
</evidence>
<dbReference type="SUPFAM" id="SSF90209">
    <property type="entry name" value="Ran binding protein zinc finger-like"/>
    <property type="match status" value="1"/>
</dbReference>
<keyword evidence="10" id="KW-1185">Reference proteome</keyword>
<dbReference type="InterPro" id="IPR001876">
    <property type="entry name" value="Znf_RanBP2"/>
</dbReference>
<keyword evidence="2" id="KW-0479">Metal-binding</keyword>
<evidence type="ECO:0000256" key="2">
    <source>
        <dbReference type="ARBA" id="ARBA00022723"/>
    </source>
</evidence>
<dbReference type="Proteomes" id="UP000678393">
    <property type="component" value="Unassembled WGS sequence"/>
</dbReference>
<organism evidence="9 10">
    <name type="scientific">Candidula unifasciata</name>
    <dbReference type="NCBI Taxonomy" id="100452"/>
    <lineage>
        <taxon>Eukaryota</taxon>
        <taxon>Metazoa</taxon>
        <taxon>Spiralia</taxon>
        <taxon>Lophotrochozoa</taxon>
        <taxon>Mollusca</taxon>
        <taxon>Gastropoda</taxon>
        <taxon>Heterobranchia</taxon>
        <taxon>Euthyneura</taxon>
        <taxon>Panpulmonata</taxon>
        <taxon>Eupulmonata</taxon>
        <taxon>Stylommatophora</taxon>
        <taxon>Helicina</taxon>
        <taxon>Helicoidea</taxon>
        <taxon>Geomitridae</taxon>
        <taxon>Candidula</taxon>
    </lineage>
</organism>
<dbReference type="PROSITE" id="PS01358">
    <property type="entry name" value="ZF_RANBP2_1"/>
    <property type="match status" value="1"/>
</dbReference>
<evidence type="ECO:0000256" key="5">
    <source>
        <dbReference type="ARBA" id="ARBA00022884"/>
    </source>
</evidence>
<evidence type="ECO:0000256" key="3">
    <source>
        <dbReference type="ARBA" id="ARBA00022771"/>
    </source>
</evidence>
<dbReference type="PROSITE" id="PS50199">
    <property type="entry name" value="ZF_RANBP2_2"/>
    <property type="match status" value="1"/>
</dbReference>
<dbReference type="GO" id="GO:0008270">
    <property type="term" value="F:zinc ion binding"/>
    <property type="evidence" value="ECO:0007669"/>
    <property type="project" value="UniProtKB-KW"/>
</dbReference>
<dbReference type="GO" id="GO:0005634">
    <property type="term" value="C:nucleus"/>
    <property type="evidence" value="ECO:0007669"/>
    <property type="project" value="UniProtKB-SubCell"/>
</dbReference>
<dbReference type="EMBL" id="CAJHNH020003057">
    <property type="protein sequence ID" value="CAG5128410.1"/>
    <property type="molecule type" value="Genomic_DNA"/>
</dbReference>
<evidence type="ECO:0000313" key="10">
    <source>
        <dbReference type="Proteomes" id="UP000678393"/>
    </source>
</evidence>
<proteinExistence type="predicted"/>
<keyword evidence="4" id="KW-0862">Zinc</keyword>
<evidence type="ECO:0000256" key="7">
    <source>
        <dbReference type="PROSITE-ProRule" id="PRU00322"/>
    </source>
</evidence>
<reference evidence="9" key="1">
    <citation type="submission" date="2021-04" db="EMBL/GenBank/DDBJ databases">
        <authorList>
            <consortium name="Molecular Ecology Group"/>
        </authorList>
    </citation>
    <scope>NUCLEOTIDE SEQUENCE</scope>
</reference>
<dbReference type="GO" id="GO:0006355">
    <property type="term" value="P:regulation of DNA-templated transcription"/>
    <property type="evidence" value="ECO:0007669"/>
    <property type="project" value="InterPro"/>
</dbReference>
<accession>A0A8S3ZL69</accession>
<evidence type="ECO:0000256" key="4">
    <source>
        <dbReference type="ARBA" id="ARBA00022833"/>
    </source>
</evidence>